<feature type="transmembrane region" description="Helical" evidence="7">
    <location>
        <begin position="606"/>
        <end position="624"/>
    </location>
</feature>
<feature type="transmembrane region" description="Helical" evidence="7">
    <location>
        <begin position="311"/>
        <end position="334"/>
    </location>
</feature>
<dbReference type="SUPFAM" id="SSF82866">
    <property type="entry name" value="Multidrug efflux transporter AcrB transmembrane domain"/>
    <property type="match status" value="2"/>
</dbReference>
<organism evidence="9 10">
    <name type="scientific">Naumannella halotolerans</name>
    <dbReference type="NCBI Taxonomy" id="993414"/>
    <lineage>
        <taxon>Bacteria</taxon>
        <taxon>Bacillati</taxon>
        <taxon>Actinomycetota</taxon>
        <taxon>Actinomycetes</taxon>
        <taxon>Propionibacteriales</taxon>
        <taxon>Propionibacteriaceae</taxon>
        <taxon>Naumannella</taxon>
    </lineage>
</organism>
<feature type="region of interest" description="Disordered" evidence="6">
    <location>
        <begin position="342"/>
        <end position="372"/>
    </location>
</feature>
<evidence type="ECO:0000256" key="3">
    <source>
        <dbReference type="ARBA" id="ARBA00022692"/>
    </source>
</evidence>
<feature type="transmembrane region" description="Helical" evidence="7">
    <location>
        <begin position="720"/>
        <end position="745"/>
    </location>
</feature>
<feature type="transmembrane region" description="Helical" evidence="7">
    <location>
        <begin position="237"/>
        <end position="255"/>
    </location>
</feature>
<comment type="caution">
    <text evidence="9">The sequence shown here is derived from an EMBL/GenBank/DDBJ whole genome shotgun (WGS) entry which is preliminary data.</text>
</comment>
<feature type="transmembrane region" description="Helical" evidence="7">
    <location>
        <begin position="644"/>
        <end position="665"/>
    </location>
</feature>
<dbReference type="InterPro" id="IPR004869">
    <property type="entry name" value="MMPL_dom"/>
</dbReference>
<evidence type="ECO:0000256" key="5">
    <source>
        <dbReference type="ARBA" id="ARBA00023136"/>
    </source>
</evidence>
<protein>
    <submittedName>
        <fullName evidence="9">RND superfamily putative drug exporter</fullName>
    </submittedName>
</protein>
<evidence type="ECO:0000256" key="6">
    <source>
        <dbReference type="SAM" id="MobiDB-lite"/>
    </source>
</evidence>
<dbReference type="InterPro" id="IPR000731">
    <property type="entry name" value="SSD"/>
</dbReference>
<evidence type="ECO:0000256" key="1">
    <source>
        <dbReference type="ARBA" id="ARBA00004651"/>
    </source>
</evidence>
<evidence type="ECO:0000256" key="2">
    <source>
        <dbReference type="ARBA" id="ARBA00022475"/>
    </source>
</evidence>
<feature type="transmembrane region" description="Helical" evidence="7">
    <location>
        <begin position="573"/>
        <end position="594"/>
    </location>
</feature>
<feature type="compositionally biased region" description="Low complexity" evidence="6">
    <location>
        <begin position="946"/>
        <end position="957"/>
    </location>
</feature>
<name>A0A4R7J475_9ACTN</name>
<feature type="transmembrane region" description="Helical" evidence="7">
    <location>
        <begin position="686"/>
        <end position="708"/>
    </location>
</feature>
<dbReference type="Proteomes" id="UP000295371">
    <property type="component" value="Unassembled WGS sequence"/>
</dbReference>
<keyword evidence="2" id="KW-1003">Cell membrane</keyword>
<evidence type="ECO:0000313" key="10">
    <source>
        <dbReference type="Proteomes" id="UP000295371"/>
    </source>
</evidence>
<dbReference type="GO" id="GO:0005886">
    <property type="term" value="C:plasma membrane"/>
    <property type="evidence" value="ECO:0007669"/>
    <property type="project" value="UniProtKB-SubCell"/>
</dbReference>
<dbReference type="OrthoDB" id="7051771at2"/>
<reference evidence="9 10" key="1">
    <citation type="submission" date="2019-03" db="EMBL/GenBank/DDBJ databases">
        <title>Genomic Encyclopedia of Archaeal and Bacterial Type Strains, Phase II (KMG-II): from individual species to whole genera.</title>
        <authorList>
            <person name="Goeker M."/>
        </authorList>
    </citation>
    <scope>NUCLEOTIDE SEQUENCE [LARGE SCALE GENOMIC DNA]</scope>
    <source>
        <strain evidence="9 10">DSM 24323</strain>
    </source>
</reference>
<sequence>MSRYLYALGRLAFRRRGRVLAAWLLALLAFGGIGAVVMQPFNDDFEIPGAESMAALDQLEQTFPQVAGTSALVVVVTPEGGDIEEADYKEAIEDFRDDAEDLDFVDSVADPYDDQVEGLINSDHRAALLQLQLDIEQTDFSDADDAQLQEVTEQLRQELPAGSTADLGGEVYNVSIPGLSVVELLGVAIALVVLTITLGSIIAAGMPLITAIIGVAVSMSLLLLSTSLSSISSTTPMLAMMLGLAVGIDYALFIISRHRDQLRAGMPVEESAARAVATAGSAVVFAGLTVIIALCGLAVANIPFLTVMGGFAALTVALAVLIALTLLPALLGFAGERLRPRPKKHERVARRNGAGGGRQQVTTPTALTNGSSVDGVSANGAGANGASVNGSFPAAAPDRAAKKPRKGFFLLWVRAVTKVPILTVVVVVAALGALSLPAAGLTLALPNSGENPSDQPDRITYDLVTEYYGPGYNGPLIVTADIIGTDDPLDVMDGIADDIEDLPGVAEVPLATPNENADTGIVQVVPTTGPADPATGELVERLRAMEPEWLDEYDVQTAVTGNTAVQIDVTDRLGAALVPFGIFVVGLSVILLMMVFRSLVVPIKAAVGYLLSVGAAMGATTLVFNQGYGKELIHLEQAGPVISFFPILLMGILFGLAMDYEVFLVSRMREDYAHGKPARQAIEDGFVASAPVVVAAAVIMFSVFAVFVPEGEGAIKPIAFGLAVGVFIDAFIVRMILVPAVLAMLGDKAWWLPRWLDKALPSMDVEGERLAHLLKLSGWPADADRWNLYTEELLPGVGGTPLTQPVDLQLEKRQVLVIEADSGLRAPMMLALSGRMKIIGGQARVAGALLPDEASDVRRRTEFVDAVNNRSVTDELLDSIRSDAAVIFVDGADALHSHGERELLAELIATVGAADSPRSLVLGVADAALVDHLLAGGYHHLALRGPQPEQAPTPAAAGDNEPALAGGAGVVR</sequence>
<keyword evidence="10" id="KW-1185">Reference proteome</keyword>
<feature type="transmembrane region" description="Helical" evidence="7">
    <location>
        <begin position="409"/>
        <end position="436"/>
    </location>
</feature>
<dbReference type="PROSITE" id="PS50156">
    <property type="entry name" value="SSD"/>
    <property type="match status" value="1"/>
</dbReference>
<evidence type="ECO:0000256" key="4">
    <source>
        <dbReference type="ARBA" id="ARBA00022989"/>
    </source>
</evidence>
<evidence type="ECO:0000256" key="7">
    <source>
        <dbReference type="SAM" id="Phobius"/>
    </source>
</evidence>
<feature type="transmembrane region" description="Helical" evidence="7">
    <location>
        <begin position="276"/>
        <end position="299"/>
    </location>
</feature>
<keyword evidence="3 7" id="KW-0812">Transmembrane</keyword>
<dbReference type="PANTHER" id="PTHR33406">
    <property type="entry name" value="MEMBRANE PROTEIN MJ1562-RELATED"/>
    <property type="match status" value="1"/>
</dbReference>
<dbReference type="InterPro" id="IPR050545">
    <property type="entry name" value="Mycobact_MmpL"/>
</dbReference>
<comment type="subcellular location">
    <subcellularLocation>
        <location evidence="1">Cell membrane</location>
        <topology evidence="1">Multi-pass membrane protein</topology>
    </subcellularLocation>
</comment>
<feature type="transmembrane region" description="Helical" evidence="7">
    <location>
        <begin position="184"/>
        <end position="204"/>
    </location>
</feature>
<dbReference type="PANTHER" id="PTHR33406:SF13">
    <property type="entry name" value="MEMBRANE PROTEIN YDFJ"/>
    <property type="match status" value="1"/>
</dbReference>
<evidence type="ECO:0000313" key="9">
    <source>
        <dbReference type="EMBL" id="TDT31157.1"/>
    </source>
</evidence>
<dbReference type="Pfam" id="PF03176">
    <property type="entry name" value="MMPL"/>
    <property type="match status" value="2"/>
</dbReference>
<feature type="domain" description="SSD" evidence="8">
    <location>
        <begin position="182"/>
        <end position="333"/>
    </location>
</feature>
<dbReference type="AlphaFoldDB" id="A0A4R7J475"/>
<proteinExistence type="predicted"/>
<accession>A0A4R7J475</accession>
<keyword evidence="5 7" id="KW-0472">Membrane</keyword>
<dbReference type="Gene3D" id="1.20.1640.10">
    <property type="entry name" value="Multidrug efflux transporter AcrB transmembrane domain"/>
    <property type="match status" value="2"/>
</dbReference>
<evidence type="ECO:0000259" key="8">
    <source>
        <dbReference type="PROSITE" id="PS50156"/>
    </source>
</evidence>
<gene>
    <name evidence="9" type="ORF">CLV29_2570</name>
</gene>
<feature type="region of interest" description="Disordered" evidence="6">
    <location>
        <begin position="944"/>
        <end position="972"/>
    </location>
</feature>
<feature type="transmembrane region" description="Helical" evidence="7">
    <location>
        <begin position="211"/>
        <end position="231"/>
    </location>
</feature>
<keyword evidence="4 7" id="KW-1133">Transmembrane helix</keyword>
<dbReference type="RefSeq" id="WP_133755463.1">
    <property type="nucleotide sequence ID" value="NZ_SOAW01000002.1"/>
</dbReference>
<dbReference type="EMBL" id="SOAW01000002">
    <property type="protein sequence ID" value="TDT31157.1"/>
    <property type="molecule type" value="Genomic_DNA"/>
</dbReference>